<organism evidence="2 3">
    <name type="scientific">Halopseudomonas salegens</name>
    <dbReference type="NCBI Taxonomy" id="1434072"/>
    <lineage>
        <taxon>Bacteria</taxon>
        <taxon>Pseudomonadati</taxon>
        <taxon>Pseudomonadota</taxon>
        <taxon>Gammaproteobacteria</taxon>
        <taxon>Pseudomonadales</taxon>
        <taxon>Pseudomonadaceae</taxon>
        <taxon>Halopseudomonas</taxon>
    </lineage>
</organism>
<feature type="transmembrane region" description="Helical" evidence="1">
    <location>
        <begin position="138"/>
        <end position="161"/>
    </location>
</feature>
<proteinExistence type="predicted"/>
<accession>A0A1H2EVC7</accession>
<dbReference type="RefSeq" id="WP_092384839.1">
    <property type="nucleotide sequence ID" value="NZ_LT629787.1"/>
</dbReference>
<dbReference type="EMBL" id="LT629787">
    <property type="protein sequence ID" value="SDT98933.1"/>
    <property type="molecule type" value="Genomic_DNA"/>
</dbReference>
<feature type="transmembrane region" description="Helical" evidence="1">
    <location>
        <begin position="197"/>
        <end position="215"/>
    </location>
</feature>
<keyword evidence="3" id="KW-1185">Reference proteome</keyword>
<dbReference type="OrthoDB" id="136232at2"/>
<feature type="transmembrane region" description="Helical" evidence="1">
    <location>
        <begin position="173"/>
        <end position="191"/>
    </location>
</feature>
<evidence type="ECO:0000313" key="2">
    <source>
        <dbReference type="EMBL" id="SDT98933.1"/>
    </source>
</evidence>
<dbReference type="Proteomes" id="UP000243924">
    <property type="component" value="Chromosome I"/>
</dbReference>
<feature type="transmembrane region" description="Helical" evidence="1">
    <location>
        <begin position="235"/>
        <end position="253"/>
    </location>
</feature>
<keyword evidence="1" id="KW-1133">Transmembrane helix</keyword>
<protein>
    <submittedName>
        <fullName evidence="2">Uncharacterized protein</fullName>
    </submittedName>
</protein>
<sequence>MFIDSRLGINLHIGFSAKATGQFYNPTALLDTFERQQSARLMPETSHEQFMHYLWADRMAYQQRERPANQIPPAIRAAQPVPDIWLNELGKRWALQFIQENPGQAVALSGKKFASFWGLEQRLYLYAYRNNFFGEIHLIWRLLGIFLVLLPFPILVLMAIADNCREQGFSHTRWLLLLMPITYFTAIHSVIFGGARFHFVLIPLLALMAANAWSLRAETLAMLRGQSKAPQWRRVCCLSLWFGCLLIWAWGQWQARGDWQAFFSPGAHLVPANF</sequence>
<reference evidence="3" key="1">
    <citation type="submission" date="2016-10" db="EMBL/GenBank/DDBJ databases">
        <authorList>
            <person name="Varghese N."/>
            <person name="Submissions S."/>
        </authorList>
    </citation>
    <scope>NUCLEOTIDE SEQUENCE [LARGE SCALE GENOMIC DNA]</scope>
    <source>
        <strain evidence="3">CECT 8338</strain>
    </source>
</reference>
<evidence type="ECO:0000313" key="3">
    <source>
        <dbReference type="Proteomes" id="UP000243924"/>
    </source>
</evidence>
<gene>
    <name evidence="2" type="ORF">SAMN05216210_1060</name>
</gene>
<keyword evidence="1" id="KW-0812">Transmembrane</keyword>
<keyword evidence="1" id="KW-0472">Membrane</keyword>
<dbReference type="STRING" id="1434072.SAMN05216210_1060"/>
<name>A0A1H2EVC7_9GAMM</name>
<dbReference type="AlphaFoldDB" id="A0A1H2EVC7"/>
<evidence type="ECO:0000256" key="1">
    <source>
        <dbReference type="SAM" id="Phobius"/>
    </source>
</evidence>